<dbReference type="EC" id="4.1.1.111" evidence="5"/>
<evidence type="ECO:0000256" key="7">
    <source>
        <dbReference type="ARBA" id="ARBA00048470"/>
    </source>
</evidence>
<gene>
    <name evidence="10" type="ORF">C3L24_00210</name>
</gene>
<accession>A0A6N4E5B5</accession>
<dbReference type="Gene3D" id="3.30.70.3460">
    <property type="match status" value="1"/>
</dbReference>
<dbReference type="GO" id="GO:0016829">
    <property type="term" value="F:lyase activity"/>
    <property type="evidence" value="ECO:0007669"/>
    <property type="project" value="UniProtKB-KW"/>
</dbReference>
<feature type="domain" description="Siroheme decarboxylase AsnC-like ligand binding" evidence="8">
    <location>
        <begin position="57"/>
        <end position="144"/>
    </location>
</feature>
<proteinExistence type="inferred from homology"/>
<dbReference type="InterPro" id="IPR036390">
    <property type="entry name" value="WH_DNA-bd_sf"/>
</dbReference>
<keyword evidence="1" id="KW-0456">Lyase</keyword>
<comment type="caution">
    <text evidence="10">The sequence shown here is derived from an EMBL/GenBank/DDBJ whole genome shotgun (WGS) entry which is preliminary data.</text>
</comment>
<protein>
    <recommendedName>
        <fullName evidence="5">siroheme decarboxylase</fullName>
        <ecNumber evidence="5">4.1.1.111</ecNumber>
    </recommendedName>
</protein>
<dbReference type="InterPro" id="IPR053953">
    <property type="entry name" value="NirdL-like_HTH"/>
</dbReference>
<comment type="function">
    <text evidence="6">Involved in heme d1 biosynthesis. Catalyzes the decarboxylation of siroheme into didecarboxysiroheme.</text>
</comment>
<dbReference type="PANTHER" id="PTHR43413:SF1">
    <property type="entry name" value="SIROHEME DECARBOXYLASE NIRL SUBUNIT"/>
    <property type="match status" value="1"/>
</dbReference>
<organism evidence="10 11">
    <name type="scientific">Candidatus Sedimenticola endophacoides</name>
    <dbReference type="NCBI Taxonomy" id="2548426"/>
    <lineage>
        <taxon>Bacteria</taxon>
        <taxon>Pseudomonadati</taxon>
        <taxon>Pseudomonadota</taxon>
        <taxon>Gammaproteobacteria</taxon>
        <taxon>Chromatiales</taxon>
        <taxon>Sedimenticolaceae</taxon>
        <taxon>Sedimenticola</taxon>
    </lineage>
</organism>
<evidence type="ECO:0000256" key="1">
    <source>
        <dbReference type="ARBA" id="ARBA00023239"/>
    </source>
</evidence>
<dbReference type="Pfam" id="PF22451">
    <property type="entry name" value="NirdL-like_HTH"/>
    <property type="match status" value="1"/>
</dbReference>
<dbReference type="InterPro" id="IPR040523">
    <property type="entry name" value="AsnC_trans_reg2"/>
</dbReference>
<comment type="similarity">
    <text evidence="3">Belongs to the Ahb/Nir family.</text>
</comment>
<evidence type="ECO:0000256" key="3">
    <source>
        <dbReference type="ARBA" id="ARBA00023457"/>
    </source>
</evidence>
<dbReference type="AlphaFoldDB" id="A0A6N4E5B5"/>
<comment type="pathway">
    <text evidence="2">Porphyrin-containing compound metabolism.</text>
</comment>
<evidence type="ECO:0000256" key="4">
    <source>
        <dbReference type="ARBA" id="ARBA00023465"/>
    </source>
</evidence>
<dbReference type="PANTHER" id="PTHR43413">
    <property type="entry name" value="TRANSCRIPTIONAL REGULATOR, ASNC FAMILY"/>
    <property type="match status" value="1"/>
</dbReference>
<evidence type="ECO:0000259" key="8">
    <source>
        <dbReference type="Pfam" id="PF17805"/>
    </source>
</evidence>
<feature type="domain" description="Siroheme decarboxylase NirL-like HTH" evidence="9">
    <location>
        <begin position="2"/>
        <end position="45"/>
    </location>
</feature>
<evidence type="ECO:0000256" key="6">
    <source>
        <dbReference type="ARBA" id="ARBA00045291"/>
    </source>
</evidence>
<evidence type="ECO:0000313" key="11">
    <source>
        <dbReference type="Proteomes" id="UP000250928"/>
    </source>
</evidence>
<evidence type="ECO:0000256" key="5">
    <source>
        <dbReference type="ARBA" id="ARBA00023471"/>
    </source>
</evidence>
<evidence type="ECO:0000259" key="9">
    <source>
        <dbReference type="Pfam" id="PF22451"/>
    </source>
</evidence>
<reference evidence="10 11" key="1">
    <citation type="submission" date="2018-01" db="EMBL/GenBank/DDBJ databases">
        <title>Novel co-symbiosis in the lucinid bivalve Phacoides pectinatus.</title>
        <authorList>
            <person name="Lim S.J."/>
            <person name="Davis B.G."/>
            <person name="Gill D.E."/>
            <person name="Engel A.S."/>
            <person name="Anderson L.C."/>
            <person name="Campbell B.J."/>
        </authorList>
    </citation>
    <scope>NUCLEOTIDE SEQUENCE [LARGE SCALE GENOMIC DNA]</scope>
    <source>
        <strain evidence="10">N3_P5</strain>
    </source>
</reference>
<dbReference type="InterPro" id="IPR050684">
    <property type="entry name" value="HTH-Siroheme_Decarb"/>
</dbReference>
<dbReference type="Pfam" id="PF17805">
    <property type="entry name" value="AsnC_trans_reg2"/>
    <property type="match status" value="1"/>
</dbReference>
<sequence>MRLIRAIQGGLPLVPRPYAEIATRLGLDERQVIERITRLQGMGIIKRFGVVVRHHELGFRFNAMVVWDIPDHRIGRVGRCIGQYDFVTLCYQRPRRLPHWRYNLFSMIHGRDRDEVIANVQRVVEECALQEIAHELLFSRRRFKQRGARYDAPSDPLPAPAPWRGVCGG</sequence>
<evidence type="ECO:0000313" key="10">
    <source>
        <dbReference type="EMBL" id="PUE05773.1"/>
    </source>
</evidence>
<evidence type="ECO:0000256" key="2">
    <source>
        <dbReference type="ARBA" id="ARBA00023444"/>
    </source>
</evidence>
<name>A0A6N4E5B5_9GAMM</name>
<comment type="catalytic activity">
    <reaction evidence="7">
        <text>siroheme + 2 H(+) = 12,18-didecarboxysiroheme + 2 CO2</text>
        <dbReference type="Rhea" id="RHEA:19093"/>
        <dbReference type="ChEBI" id="CHEBI:15378"/>
        <dbReference type="ChEBI" id="CHEBI:16526"/>
        <dbReference type="ChEBI" id="CHEBI:60052"/>
        <dbReference type="ChEBI" id="CHEBI:140497"/>
        <dbReference type="EC" id="4.1.1.111"/>
    </reaction>
</comment>
<dbReference type="EMBL" id="PQCO01000022">
    <property type="protein sequence ID" value="PUE05773.1"/>
    <property type="molecule type" value="Genomic_DNA"/>
</dbReference>
<dbReference type="SUPFAM" id="SSF46785">
    <property type="entry name" value="Winged helix' DNA-binding domain"/>
    <property type="match status" value="1"/>
</dbReference>
<comment type="subunit">
    <text evidence="4">Probably forms a complex composed of NirD, NirL, NirG and NirH. All proteins are required for the total conversion of siroheme to didecarboxysiroheme.</text>
</comment>
<dbReference type="Proteomes" id="UP000250928">
    <property type="component" value="Unassembled WGS sequence"/>
</dbReference>